<keyword evidence="2" id="KW-1185">Reference proteome</keyword>
<dbReference type="KEGG" id="vg:16607140"/>
<dbReference type="EMBL" id="KC977571">
    <property type="protein sequence ID" value="AGO85353.1"/>
    <property type="molecule type" value="Genomic_DNA"/>
</dbReference>
<name>S4VYB1_9VIRU</name>
<accession>S4VYB1</accession>
<organism evidence="1 2">
    <name type="scientific">Pandoravirus salinus</name>
    <dbReference type="NCBI Taxonomy" id="1349410"/>
    <lineage>
        <taxon>Viruses</taxon>
        <taxon>Pandoravirus</taxon>
    </lineage>
</organism>
<dbReference type="Proteomes" id="UP000204584">
    <property type="component" value="Segment"/>
</dbReference>
<evidence type="ECO:0000313" key="2">
    <source>
        <dbReference type="Proteomes" id="UP000204584"/>
    </source>
</evidence>
<dbReference type="RefSeq" id="YP_008438429.1">
    <property type="nucleotide sequence ID" value="NC_022098.1"/>
</dbReference>
<sequence length="113" mass="11679">MKTTNATSTLFGAPLLLVALCAVALLGMAASADAAKTCTFQKCFCTTKECNAFSSCTTYVQEEGVCGSSNMICNCSGNTILKYANGGCTGSVTSYTSGSCYNKSFCMEITSCV</sequence>
<dbReference type="GeneID" id="16607140"/>
<protein>
    <submittedName>
        <fullName evidence="1">Uncharacterized protein</fullName>
    </submittedName>
</protein>
<reference evidence="1 2" key="1">
    <citation type="journal article" date="2013" name="Science">
        <title>Pandoraviruses: amoeba viruses with genomes up to 2.5 Mb reaching that of parasitic eukaryotes.</title>
        <authorList>
            <person name="Philippe N."/>
            <person name="Legendre M."/>
            <person name="Doutre G."/>
            <person name="Coute Y."/>
            <person name="Poirot O."/>
            <person name="Lescot M."/>
            <person name="Arslan D."/>
            <person name="Seltzer V."/>
            <person name="Bertaux L."/>
            <person name="Bruley C."/>
            <person name="Garin J."/>
            <person name="Claverie J.M."/>
            <person name="Abergel C."/>
        </authorList>
    </citation>
    <scope>NUCLEOTIDE SEQUENCE [LARGE SCALE GENOMIC DNA]</scope>
</reference>
<evidence type="ECO:0000313" key="1">
    <source>
        <dbReference type="EMBL" id="AGO85353.1"/>
    </source>
</evidence>
<gene>
    <name evidence="1" type="ORF">psal_cds_1117</name>
</gene>
<proteinExistence type="predicted"/>